<dbReference type="STRING" id="402881.Plav_1911"/>
<dbReference type="eggNOG" id="COG0742">
    <property type="taxonomic scope" value="Bacteria"/>
</dbReference>
<evidence type="ECO:0000313" key="2">
    <source>
        <dbReference type="Proteomes" id="UP000006377"/>
    </source>
</evidence>
<reference evidence="1 2" key="1">
    <citation type="journal article" date="2011" name="Stand. Genomic Sci.">
        <title>Complete genome sequence of Parvibaculum lavamentivorans type strain (DS-1(T)).</title>
        <authorList>
            <person name="Schleheck D."/>
            <person name="Weiss M."/>
            <person name="Pitluck S."/>
            <person name="Bruce D."/>
            <person name="Land M.L."/>
            <person name="Han S."/>
            <person name="Saunders E."/>
            <person name="Tapia R."/>
            <person name="Detter C."/>
            <person name="Brettin T."/>
            <person name="Han J."/>
            <person name="Woyke T."/>
            <person name="Goodwin L."/>
            <person name="Pennacchio L."/>
            <person name="Nolan M."/>
            <person name="Cook A.M."/>
            <person name="Kjelleberg S."/>
            <person name="Thomas T."/>
        </authorList>
    </citation>
    <scope>NUCLEOTIDE SEQUENCE [LARGE SCALE GENOMIC DNA]</scope>
    <source>
        <strain evidence="2">DS-1 / DSM 13023 / NCIMB 13966</strain>
    </source>
</reference>
<dbReference type="KEGG" id="pla:Plav_1911"/>
<sequence>MTSELRRKWRKVKPSFVDTALRRAYPLWRELKTLSMAWPTLWRYAIASQREWKKSLPVQAHSSVQISGLQNLDDMDAFSRWLGIMGAPEGHDSYYLSPSNWRKSSLAFLLDRYPSNVGLKVSKSAGGVDAFYSRLFAGRKAQQLLSGSHKSQTLLYNFLCLKGISPRLYDLVEMVDEAGNKRTAYVVEHVEGSAPSADELDSVVSRLKSLEREGMIRLVSGDGWESRDFQRPDGNGNVVVVSGQQPLYVDVHNFILGRYDRHLKETARAVSGASHFGNKSILLGGSYLYQEIPGIPLPAKRSPAQRMKIYDSLLASAGVDLSGKVVMDVGCNLGLMGAEYLRRGAAWVHGWDMPHVVDASHQTLLSIGCTRFSHTPAHLSDDLNLFESLPDHIKTIDRDDGVLNYLAIRGHVGWLRDIKNLPWRFMIYEGHQDDAPLEQYVAELNEWLPVRVVAHSSVFDANSTSRDSAIIQRI</sequence>
<dbReference type="AlphaFoldDB" id="A7HUE3"/>
<dbReference type="OrthoDB" id="9765084at2"/>
<dbReference type="SUPFAM" id="SSF53335">
    <property type="entry name" value="S-adenosyl-L-methionine-dependent methyltransferases"/>
    <property type="match status" value="1"/>
</dbReference>
<keyword evidence="2" id="KW-1185">Reference proteome</keyword>
<dbReference type="HOGENOM" id="CLU_575988_0_0_5"/>
<dbReference type="EMBL" id="CP000774">
    <property type="protein sequence ID" value="ABS63526.1"/>
    <property type="molecule type" value="Genomic_DNA"/>
</dbReference>
<evidence type="ECO:0000313" key="1">
    <source>
        <dbReference type="EMBL" id="ABS63526.1"/>
    </source>
</evidence>
<name>A7HUE3_PARL1</name>
<organism evidence="1 2">
    <name type="scientific">Parvibaculum lavamentivorans (strain DS-1 / DSM 13023 / NCIMB 13966)</name>
    <dbReference type="NCBI Taxonomy" id="402881"/>
    <lineage>
        <taxon>Bacteria</taxon>
        <taxon>Pseudomonadati</taxon>
        <taxon>Pseudomonadota</taxon>
        <taxon>Alphaproteobacteria</taxon>
        <taxon>Hyphomicrobiales</taxon>
        <taxon>Parvibaculaceae</taxon>
        <taxon>Parvibaculum</taxon>
    </lineage>
</organism>
<protein>
    <submittedName>
        <fullName evidence="1">Uncharacterized protein</fullName>
    </submittedName>
</protein>
<dbReference type="Proteomes" id="UP000006377">
    <property type="component" value="Chromosome"/>
</dbReference>
<dbReference type="InterPro" id="IPR029063">
    <property type="entry name" value="SAM-dependent_MTases_sf"/>
</dbReference>
<accession>A7HUE3</accession>
<dbReference type="RefSeq" id="WP_012110822.1">
    <property type="nucleotide sequence ID" value="NC_009719.1"/>
</dbReference>
<proteinExistence type="predicted"/>
<gene>
    <name evidence="1" type="ordered locus">Plav_1911</name>
</gene>